<feature type="compositionally biased region" description="Polar residues" evidence="1">
    <location>
        <begin position="45"/>
        <end position="55"/>
    </location>
</feature>
<reference evidence="2 3" key="1">
    <citation type="submission" date="2014-12" db="EMBL/GenBank/DDBJ databases">
        <title>Draft genome sequence of Paenibacillus kamchatkensis strain B-2647.</title>
        <authorList>
            <person name="Karlyshev A.V."/>
            <person name="Kudryashova E.B."/>
        </authorList>
    </citation>
    <scope>NUCLEOTIDE SEQUENCE [LARGE SCALE GENOMIC DNA]</scope>
    <source>
        <strain evidence="2 3">VKM B-2647</strain>
    </source>
</reference>
<evidence type="ECO:0000313" key="3">
    <source>
        <dbReference type="Proteomes" id="UP000031967"/>
    </source>
</evidence>
<gene>
    <name evidence="2" type="ORF">SD70_30495</name>
</gene>
<organism evidence="2 3">
    <name type="scientific">Gordoniibacillus kamchatkensis</name>
    <dbReference type="NCBI Taxonomy" id="1590651"/>
    <lineage>
        <taxon>Bacteria</taxon>
        <taxon>Bacillati</taxon>
        <taxon>Bacillota</taxon>
        <taxon>Bacilli</taxon>
        <taxon>Bacillales</taxon>
        <taxon>Paenibacillaceae</taxon>
        <taxon>Gordoniibacillus</taxon>
    </lineage>
</organism>
<keyword evidence="3" id="KW-1185">Reference proteome</keyword>
<dbReference type="RefSeq" id="WP_041052343.1">
    <property type="nucleotide sequence ID" value="NZ_JXAK01000094.1"/>
</dbReference>
<sequence>MRPPPRNPERSHRYSVMKSTDNRSAASRPPEFELPRDAVLPETPRQASEASSGNIASDAAIAEGLTELADKDEYVDEP</sequence>
<accession>A0ABR5AA84</accession>
<comment type="caution">
    <text evidence="2">The sequence shown here is derived from an EMBL/GenBank/DDBJ whole genome shotgun (WGS) entry which is preliminary data.</text>
</comment>
<evidence type="ECO:0000256" key="1">
    <source>
        <dbReference type="SAM" id="MobiDB-lite"/>
    </source>
</evidence>
<protein>
    <submittedName>
        <fullName evidence="2">Uncharacterized protein</fullName>
    </submittedName>
</protein>
<dbReference type="EMBL" id="JXAK01000094">
    <property type="protein sequence ID" value="KIL37807.1"/>
    <property type="molecule type" value="Genomic_DNA"/>
</dbReference>
<feature type="region of interest" description="Disordered" evidence="1">
    <location>
        <begin position="1"/>
        <end position="78"/>
    </location>
</feature>
<proteinExistence type="predicted"/>
<name>A0ABR5AA84_9BACL</name>
<dbReference type="Proteomes" id="UP000031967">
    <property type="component" value="Unassembled WGS sequence"/>
</dbReference>
<evidence type="ECO:0000313" key="2">
    <source>
        <dbReference type="EMBL" id="KIL37807.1"/>
    </source>
</evidence>